<dbReference type="EMBL" id="JANPWB010000012">
    <property type="protein sequence ID" value="KAJ1115372.1"/>
    <property type="molecule type" value="Genomic_DNA"/>
</dbReference>
<evidence type="ECO:0000313" key="3">
    <source>
        <dbReference type="Proteomes" id="UP001066276"/>
    </source>
</evidence>
<feature type="region of interest" description="Disordered" evidence="1">
    <location>
        <begin position="1"/>
        <end position="99"/>
    </location>
</feature>
<feature type="compositionally biased region" description="Basic residues" evidence="1">
    <location>
        <begin position="67"/>
        <end position="78"/>
    </location>
</feature>
<dbReference type="AlphaFoldDB" id="A0AAV7NJU9"/>
<reference evidence="2" key="1">
    <citation type="journal article" date="2022" name="bioRxiv">
        <title>Sequencing and chromosome-scale assembly of the giantPleurodeles waltlgenome.</title>
        <authorList>
            <person name="Brown T."/>
            <person name="Elewa A."/>
            <person name="Iarovenko S."/>
            <person name="Subramanian E."/>
            <person name="Araus A.J."/>
            <person name="Petzold A."/>
            <person name="Susuki M."/>
            <person name="Suzuki K.-i.T."/>
            <person name="Hayashi T."/>
            <person name="Toyoda A."/>
            <person name="Oliveira C."/>
            <person name="Osipova E."/>
            <person name="Leigh N.D."/>
            <person name="Simon A."/>
            <person name="Yun M.H."/>
        </authorList>
    </citation>
    <scope>NUCLEOTIDE SEQUENCE</scope>
    <source>
        <strain evidence="2">20211129_DDA</strain>
        <tissue evidence="2">Liver</tissue>
    </source>
</reference>
<keyword evidence="3" id="KW-1185">Reference proteome</keyword>
<evidence type="ECO:0000256" key="1">
    <source>
        <dbReference type="SAM" id="MobiDB-lite"/>
    </source>
</evidence>
<gene>
    <name evidence="2" type="ORF">NDU88_003596</name>
</gene>
<accession>A0AAV7NJU9</accession>
<organism evidence="2 3">
    <name type="scientific">Pleurodeles waltl</name>
    <name type="common">Iberian ribbed newt</name>
    <dbReference type="NCBI Taxonomy" id="8319"/>
    <lineage>
        <taxon>Eukaryota</taxon>
        <taxon>Metazoa</taxon>
        <taxon>Chordata</taxon>
        <taxon>Craniata</taxon>
        <taxon>Vertebrata</taxon>
        <taxon>Euteleostomi</taxon>
        <taxon>Amphibia</taxon>
        <taxon>Batrachia</taxon>
        <taxon>Caudata</taxon>
        <taxon>Salamandroidea</taxon>
        <taxon>Salamandridae</taxon>
        <taxon>Pleurodelinae</taxon>
        <taxon>Pleurodeles</taxon>
    </lineage>
</organism>
<comment type="caution">
    <text evidence="2">The sequence shown here is derived from an EMBL/GenBank/DDBJ whole genome shotgun (WGS) entry which is preliminary data.</text>
</comment>
<evidence type="ECO:0000313" key="2">
    <source>
        <dbReference type="EMBL" id="KAJ1115372.1"/>
    </source>
</evidence>
<protein>
    <submittedName>
        <fullName evidence="2">Uncharacterized protein</fullName>
    </submittedName>
</protein>
<proteinExistence type="predicted"/>
<sequence length="99" mass="11618">MNKPEPPADNGKKEKPLNFFETRRNHASKMEYKPQGSRSWPSARYLPKREQNNCRLRKSRVPSQRAPGRRAQSRKRPKLPCASREALRIMRQPAVYETS</sequence>
<feature type="compositionally biased region" description="Basic and acidic residues" evidence="1">
    <location>
        <begin position="10"/>
        <end position="32"/>
    </location>
</feature>
<dbReference type="Proteomes" id="UP001066276">
    <property type="component" value="Chromosome 8"/>
</dbReference>
<name>A0AAV7NJU9_PLEWA</name>